<protein>
    <recommendedName>
        <fullName evidence="4">Helix-turn-helix domain-containing protein</fullName>
    </recommendedName>
</protein>
<gene>
    <name evidence="2" type="ORF">A5N68_15650</name>
    <name evidence="1" type="ORF">GS453_12795</name>
</gene>
<dbReference type="Proteomes" id="UP000738270">
    <property type="component" value="Unassembled WGS sequence"/>
</dbReference>
<comment type="caution">
    <text evidence="2">The sequence shown here is derived from an EMBL/GenBank/DDBJ whole genome shotgun (WGS) entry which is preliminary data.</text>
</comment>
<dbReference type="EMBL" id="LWIC01000006">
    <property type="protein sequence ID" value="ORM25395.1"/>
    <property type="molecule type" value="Genomic_DNA"/>
</dbReference>
<name>A0AAE5MIB9_RHOHA</name>
<organism evidence="2 3">
    <name type="scientific">Rhodococcus hoagii</name>
    <name type="common">Corynebacterium equii</name>
    <dbReference type="NCBI Taxonomy" id="43767"/>
    <lineage>
        <taxon>Bacteria</taxon>
        <taxon>Bacillati</taxon>
        <taxon>Actinomycetota</taxon>
        <taxon>Actinomycetes</taxon>
        <taxon>Mycobacteriales</taxon>
        <taxon>Nocardiaceae</taxon>
        <taxon>Prescottella</taxon>
    </lineage>
</organism>
<reference evidence="2 3" key="1">
    <citation type="journal article" date="2016" name="Genome Biol. Evol.">
        <title>Pangenome and Phylogenomic Analysis of the Pathogenic Actinobacterium Rhodococcus equi.</title>
        <authorList>
            <person name="Anastasi E."/>
            <person name="MacArthur I."/>
            <person name="Scortti M."/>
            <person name="Alvarez S."/>
            <person name="Giguere S."/>
            <person name="Vazquez-Boland J.A."/>
        </authorList>
    </citation>
    <scope>NUCLEOTIDE SEQUENCE [LARGE SCALE GENOMIC DNA]</scope>
    <source>
        <strain evidence="2 3">PAM1271</strain>
    </source>
</reference>
<accession>A0AAE5MIB9</accession>
<dbReference type="EMBL" id="WUXD01000011">
    <property type="protein sequence ID" value="MBM4627716.1"/>
    <property type="molecule type" value="Genomic_DNA"/>
</dbReference>
<dbReference type="AlphaFoldDB" id="A0AAE5MIB9"/>
<dbReference type="Proteomes" id="UP000193518">
    <property type="component" value="Unassembled WGS sequence"/>
</dbReference>
<evidence type="ECO:0008006" key="4">
    <source>
        <dbReference type="Google" id="ProtNLM"/>
    </source>
</evidence>
<dbReference type="Gene3D" id="1.10.10.10">
    <property type="entry name" value="Winged helix-like DNA-binding domain superfamily/Winged helix DNA-binding domain"/>
    <property type="match status" value="1"/>
</dbReference>
<reference evidence="1" key="2">
    <citation type="submission" date="2019-11" db="EMBL/GenBank/DDBJ databases">
        <title>Spread of Macrolides and rifampicin resistant Rhodococcus equi in clinical isolates in the USA.</title>
        <authorList>
            <person name="Alvarez-Narvaez S."/>
            <person name="Huber L."/>
            <person name="Cohen N.D."/>
            <person name="Slovis N."/>
            <person name="Greiter M."/>
            <person name="Giguere S."/>
            <person name="Hart K."/>
        </authorList>
    </citation>
    <scope>NUCLEOTIDE SEQUENCE</scope>
    <source>
        <strain evidence="1">Lh_38</strain>
    </source>
</reference>
<evidence type="ECO:0000313" key="3">
    <source>
        <dbReference type="Proteomes" id="UP000193518"/>
    </source>
</evidence>
<dbReference type="RefSeq" id="WP_022598690.1">
    <property type="nucleotide sequence ID" value="NZ_AP025268.1"/>
</dbReference>
<proteinExistence type="predicted"/>
<evidence type="ECO:0000313" key="2">
    <source>
        <dbReference type="EMBL" id="ORM25395.1"/>
    </source>
</evidence>
<dbReference type="Pfam" id="PF13730">
    <property type="entry name" value="HTH_36"/>
    <property type="match status" value="1"/>
</dbReference>
<sequence>MTALPVDDHVEAPQPAHRFEWERVMRRVSMPAGVKGLAFVLASYADGDGTRIHPSNARLANVMEKSEKTIERGMTWLVAAGFVVITRRRNSRAGIANEYRLTLPVDVLDRMVLDPDEKPIVLPDMGVG</sequence>
<dbReference type="InterPro" id="IPR036388">
    <property type="entry name" value="WH-like_DNA-bd_sf"/>
</dbReference>
<evidence type="ECO:0000313" key="1">
    <source>
        <dbReference type="EMBL" id="MBM4627716.1"/>
    </source>
</evidence>